<organism evidence="1 2">
    <name type="scientific">Fusarium solani</name>
    <name type="common">Filamentous fungus</name>
    <dbReference type="NCBI Taxonomy" id="169388"/>
    <lineage>
        <taxon>Eukaryota</taxon>
        <taxon>Fungi</taxon>
        <taxon>Dikarya</taxon>
        <taxon>Ascomycota</taxon>
        <taxon>Pezizomycotina</taxon>
        <taxon>Sordariomycetes</taxon>
        <taxon>Hypocreomycetidae</taxon>
        <taxon>Hypocreales</taxon>
        <taxon>Nectriaceae</taxon>
        <taxon>Fusarium</taxon>
        <taxon>Fusarium solani species complex</taxon>
    </lineage>
</organism>
<accession>A0A9P9K7L8</accession>
<keyword evidence="2" id="KW-1185">Reference proteome</keyword>
<dbReference type="Pfam" id="PF12511">
    <property type="entry name" value="DUF3716"/>
    <property type="match status" value="1"/>
</dbReference>
<reference evidence="1" key="1">
    <citation type="journal article" date="2021" name="Nat. Commun.">
        <title>Genetic determinants of endophytism in the Arabidopsis root mycobiome.</title>
        <authorList>
            <person name="Mesny F."/>
            <person name="Miyauchi S."/>
            <person name="Thiergart T."/>
            <person name="Pickel B."/>
            <person name="Atanasova L."/>
            <person name="Karlsson M."/>
            <person name="Huettel B."/>
            <person name="Barry K.W."/>
            <person name="Haridas S."/>
            <person name="Chen C."/>
            <person name="Bauer D."/>
            <person name="Andreopoulos W."/>
            <person name="Pangilinan J."/>
            <person name="LaButti K."/>
            <person name="Riley R."/>
            <person name="Lipzen A."/>
            <person name="Clum A."/>
            <person name="Drula E."/>
            <person name="Henrissat B."/>
            <person name="Kohler A."/>
            <person name="Grigoriev I.V."/>
            <person name="Martin F.M."/>
            <person name="Hacquard S."/>
        </authorList>
    </citation>
    <scope>NUCLEOTIDE SEQUENCE</scope>
    <source>
        <strain evidence="1">FSSC 5 MPI-SDFR-AT-0091</strain>
    </source>
</reference>
<protein>
    <submittedName>
        <fullName evidence="1">Uncharacterized protein</fullName>
    </submittedName>
</protein>
<comment type="caution">
    <text evidence="1">The sequence shown here is derived from an EMBL/GenBank/DDBJ whole genome shotgun (WGS) entry which is preliminary data.</text>
</comment>
<evidence type="ECO:0000313" key="1">
    <source>
        <dbReference type="EMBL" id="KAH7247226.1"/>
    </source>
</evidence>
<dbReference type="EMBL" id="JAGTJS010000016">
    <property type="protein sequence ID" value="KAH7247226.1"/>
    <property type="molecule type" value="Genomic_DNA"/>
</dbReference>
<name>A0A9P9K7L8_FUSSL</name>
<evidence type="ECO:0000313" key="2">
    <source>
        <dbReference type="Proteomes" id="UP000736672"/>
    </source>
</evidence>
<dbReference type="Proteomes" id="UP000736672">
    <property type="component" value="Unassembled WGS sequence"/>
</dbReference>
<dbReference type="AlphaFoldDB" id="A0A9P9K7L8"/>
<dbReference type="OrthoDB" id="5001282at2759"/>
<gene>
    <name evidence="1" type="ORF">B0J15DRAFT_597280</name>
</gene>
<sequence>MSVQTPLEILANKRRNVLPNIQAIARSQISHTDFQKGTSSQWNDRGGFKVTPADARTVNLPKARSRILSALESLSDQMIKQVHECLKVWICSRFALDRDGFPLYVELAFDDSGRENPKAIAKRFFECCGAPDAVMRELISLIPSRSLQTIYIPADFAHPRGWFFKQLITRPEHRKALGIALLGFRNPIFCRHCCQSYLTNISWNKEHILYPFSSCVSIKGFMGGKCANCVWHQKPCEWEFLPGYQPKSANEGPLDWPLQGKDTPKDLPGEVGIDQLNPVACPRISCLYPSADGNQERDRELLQEMREPALDEKADSNGFWEGLSFRSL</sequence>
<proteinExistence type="predicted"/>
<dbReference type="InterPro" id="IPR022190">
    <property type="entry name" value="DUF3716"/>
</dbReference>